<dbReference type="PANTHER" id="PTHR28630:SF11">
    <property type="entry name" value="THIOREDOXIN-LIKE PROTEIN AAED1, CHLOROPLASTIC"/>
    <property type="match status" value="1"/>
</dbReference>
<name>A0A835LNI1_9MAGN</name>
<dbReference type="GO" id="GO:0009507">
    <property type="term" value="C:chloroplast"/>
    <property type="evidence" value="ECO:0007669"/>
    <property type="project" value="TreeGrafter"/>
</dbReference>
<dbReference type="EMBL" id="JADFTS010000007">
    <property type="protein sequence ID" value="KAF9597909.1"/>
    <property type="molecule type" value="Genomic_DNA"/>
</dbReference>
<dbReference type="AlphaFoldDB" id="A0A835LNI1"/>
<evidence type="ECO:0000313" key="2">
    <source>
        <dbReference type="Proteomes" id="UP000631114"/>
    </source>
</evidence>
<comment type="caution">
    <text evidence="1">The sequence shown here is derived from an EMBL/GenBank/DDBJ whole genome shotgun (WGS) entry which is preliminary data.</text>
</comment>
<keyword evidence="2" id="KW-1185">Reference proteome</keyword>
<proteinExistence type="predicted"/>
<gene>
    <name evidence="1" type="ORF">IFM89_022270</name>
</gene>
<dbReference type="InterPro" id="IPR032801">
    <property type="entry name" value="PXL2A/B/C"/>
</dbReference>
<protein>
    <submittedName>
        <fullName evidence="1">Uncharacterized protein</fullName>
    </submittedName>
</protein>
<evidence type="ECO:0000313" key="1">
    <source>
        <dbReference type="EMBL" id="KAF9597909.1"/>
    </source>
</evidence>
<reference evidence="1 2" key="1">
    <citation type="submission" date="2020-10" db="EMBL/GenBank/DDBJ databases">
        <title>The Coptis chinensis genome and diversification of protoberbering-type alkaloids.</title>
        <authorList>
            <person name="Wang B."/>
            <person name="Shu S."/>
            <person name="Song C."/>
            <person name="Liu Y."/>
        </authorList>
    </citation>
    <scope>NUCLEOTIDE SEQUENCE [LARGE SCALE GENOMIC DNA]</scope>
    <source>
        <strain evidence="1">HL-2020</strain>
        <tissue evidence="1">Leaf</tissue>
    </source>
</reference>
<dbReference type="Proteomes" id="UP000631114">
    <property type="component" value="Unassembled WGS sequence"/>
</dbReference>
<sequence>MPIVDDQVRTGIGVGIIGEFHTISTPILITDGNEPLEDMHYIQDKDNHCFIDEDVDTADESVSLSETDPFSDAHALRMNWWCVQALVHLKGVMKIKTRSHQDILDQDAEIYADPSHSSYDAFRFVSGVATTFTPKAGLKIIESYMEGYRQDWGLSFDKDTRTRGGWQQGGIVVAGPGKDNISYIHKATSSALVAMKEFIIVDMLARAV</sequence>
<accession>A0A835LNI1</accession>
<dbReference type="PANTHER" id="PTHR28630">
    <property type="match status" value="1"/>
</dbReference>
<dbReference type="Pfam" id="PF13911">
    <property type="entry name" value="AhpC-TSA_2"/>
    <property type="match status" value="1"/>
</dbReference>
<organism evidence="1 2">
    <name type="scientific">Coptis chinensis</name>
    <dbReference type="NCBI Taxonomy" id="261450"/>
    <lineage>
        <taxon>Eukaryota</taxon>
        <taxon>Viridiplantae</taxon>
        <taxon>Streptophyta</taxon>
        <taxon>Embryophyta</taxon>
        <taxon>Tracheophyta</taxon>
        <taxon>Spermatophyta</taxon>
        <taxon>Magnoliopsida</taxon>
        <taxon>Ranunculales</taxon>
        <taxon>Ranunculaceae</taxon>
        <taxon>Coptidoideae</taxon>
        <taxon>Coptis</taxon>
    </lineage>
</organism>
<dbReference type="OrthoDB" id="40334at2759"/>